<dbReference type="RefSeq" id="WP_378092122.1">
    <property type="nucleotide sequence ID" value="NZ_JBHSEP010000001.1"/>
</dbReference>
<dbReference type="PANTHER" id="PTHR34220:SF7">
    <property type="entry name" value="SENSOR HISTIDINE KINASE YPDA"/>
    <property type="match status" value="1"/>
</dbReference>
<evidence type="ECO:0000313" key="9">
    <source>
        <dbReference type="Proteomes" id="UP001596028"/>
    </source>
</evidence>
<dbReference type="CDD" id="cd06225">
    <property type="entry name" value="HAMP"/>
    <property type="match status" value="1"/>
</dbReference>
<keyword evidence="2" id="KW-1003">Cell membrane</keyword>
<dbReference type="InterPro" id="IPR003660">
    <property type="entry name" value="HAMP_dom"/>
</dbReference>
<evidence type="ECO:0000256" key="6">
    <source>
        <dbReference type="SAM" id="Coils"/>
    </source>
</evidence>
<protein>
    <submittedName>
        <fullName evidence="8">Sensor histidine kinase</fullName>
        <ecNumber evidence="8">2.7.13.3</ecNumber>
    </submittedName>
</protein>
<keyword evidence="4 8" id="KW-0808">Transferase</keyword>
<dbReference type="SUPFAM" id="SSF55874">
    <property type="entry name" value="ATPase domain of HSP90 chaperone/DNA topoisomerase II/histidine kinase"/>
    <property type="match status" value="1"/>
</dbReference>
<evidence type="ECO:0000313" key="8">
    <source>
        <dbReference type="EMBL" id="MFC4597232.1"/>
    </source>
</evidence>
<dbReference type="Pfam" id="PF00672">
    <property type="entry name" value="HAMP"/>
    <property type="match status" value="1"/>
</dbReference>
<comment type="subcellular location">
    <subcellularLocation>
        <location evidence="1">Cell membrane</location>
        <topology evidence="1">Multi-pass membrane protein</topology>
    </subcellularLocation>
</comment>
<dbReference type="InterPro" id="IPR036890">
    <property type="entry name" value="HATPase_C_sf"/>
</dbReference>
<dbReference type="PROSITE" id="PS50885">
    <property type="entry name" value="HAMP"/>
    <property type="match status" value="1"/>
</dbReference>
<keyword evidence="5" id="KW-0472">Membrane</keyword>
<gene>
    <name evidence="8" type="ORF">ACFO3S_03175</name>
</gene>
<organism evidence="8 9">
    <name type="scientific">Cohnella hongkongensis</name>
    <dbReference type="NCBI Taxonomy" id="178337"/>
    <lineage>
        <taxon>Bacteria</taxon>
        <taxon>Bacillati</taxon>
        <taxon>Bacillota</taxon>
        <taxon>Bacilli</taxon>
        <taxon>Bacillales</taxon>
        <taxon>Paenibacillaceae</taxon>
        <taxon>Cohnella</taxon>
    </lineage>
</organism>
<dbReference type="InterPro" id="IPR050640">
    <property type="entry name" value="Bact_2-comp_sensor_kinase"/>
</dbReference>
<dbReference type="PANTHER" id="PTHR34220">
    <property type="entry name" value="SENSOR HISTIDINE KINASE YPDA"/>
    <property type="match status" value="1"/>
</dbReference>
<evidence type="ECO:0000256" key="4">
    <source>
        <dbReference type="ARBA" id="ARBA00022679"/>
    </source>
</evidence>
<evidence type="ECO:0000256" key="1">
    <source>
        <dbReference type="ARBA" id="ARBA00004651"/>
    </source>
</evidence>
<keyword evidence="9" id="KW-1185">Reference proteome</keyword>
<evidence type="ECO:0000259" key="7">
    <source>
        <dbReference type="PROSITE" id="PS50885"/>
    </source>
</evidence>
<dbReference type="GO" id="GO:0004673">
    <property type="term" value="F:protein histidine kinase activity"/>
    <property type="evidence" value="ECO:0007669"/>
    <property type="project" value="UniProtKB-EC"/>
</dbReference>
<feature type="coiled-coil region" evidence="6">
    <location>
        <begin position="351"/>
        <end position="386"/>
    </location>
</feature>
<dbReference type="Gene3D" id="3.30.565.10">
    <property type="entry name" value="Histidine kinase-like ATPase, C-terminal domain"/>
    <property type="match status" value="1"/>
</dbReference>
<keyword evidence="8" id="KW-0418">Kinase</keyword>
<dbReference type="EC" id="2.7.13.3" evidence="8"/>
<dbReference type="Pfam" id="PF06580">
    <property type="entry name" value="His_kinase"/>
    <property type="match status" value="1"/>
</dbReference>
<sequence length="592" mass="67783">MLRLFEADRLRSITAKMIATFLLALTPLYLVSLQLNRMGSDSVMQQVQDSMNSRVNYYLNALQTAVDGMTRLQRQYVIDEDIQKLGNIAPSMSLFERAMAQRRIQDKMMLMTISSPYVLESRIYLPMIGKTILSASDEGEMTPEEIRTAKQAALRQPKPLVKIGDRLVIQYISPNPQVTPEKTAFIMQTDISAAHILEELRQLAADAESGAVLINRSQSWTISSMTDDELNARAIALANERLDAGQLSGESRMSYNGHRYLVSHAYSEALQCSLLLTMREDRVIGPLGRYREWLWALSGLSLLTVLLFSSSIYRVVHKPLRSMVIAFRKLERGDMNVRIDMRRQDEFQYLYKQFNTTAEQLKRLIEEVYENRIALQRSELKQLQSQINPHFLYNTYFLVHRMAKAMKLEEVVRATEYLGVYFQYITRNSSEIVPLEMEYQHIAAYIELQSLRFHNRIATTVEPLPEALRTVPVPRLLLQPMVENAYQHGLKEKLEGGLIRIRLSEAQRGDQESGSEALLFTIEDNGDELTDEALAALQHKLSDKYDDNETTGMVNVHRRVFLRYGSAYGITLSRSALGGLRVELSLPLQIRL</sequence>
<evidence type="ECO:0000256" key="2">
    <source>
        <dbReference type="ARBA" id="ARBA00022475"/>
    </source>
</evidence>
<dbReference type="EMBL" id="JBHSEP010000001">
    <property type="protein sequence ID" value="MFC4597232.1"/>
    <property type="molecule type" value="Genomic_DNA"/>
</dbReference>
<dbReference type="Gene3D" id="6.10.340.10">
    <property type="match status" value="1"/>
</dbReference>
<feature type="domain" description="HAMP" evidence="7">
    <location>
        <begin position="314"/>
        <end position="366"/>
    </location>
</feature>
<evidence type="ECO:0000256" key="3">
    <source>
        <dbReference type="ARBA" id="ARBA00022553"/>
    </source>
</evidence>
<name>A0ABV9F8U3_9BACL</name>
<reference evidence="9" key="1">
    <citation type="journal article" date="2019" name="Int. J. Syst. Evol. Microbiol.">
        <title>The Global Catalogue of Microorganisms (GCM) 10K type strain sequencing project: providing services to taxonomists for standard genome sequencing and annotation.</title>
        <authorList>
            <consortium name="The Broad Institute Genomics Platform"/>
            <consortium name="The Broad Institute Genome Sequencing Center for Infectious Disease"/>
            <person name="Wu L."/>
            <person name="Ma J."/>
        </authorList>
    </citation>
    <scope>NUCLEOTIDE SEQUENCE [LARGE SCALE GENOMIC DNA]</scope>
    <source>
        <strain evidence="9">CCUG 49571</strain>
    </source>
</reference>
<dbReference type="InterPro" id="IPR010559">
    <property type="entry name" value="Sig_transdc_His_kin_internal"/>
</dbReference>
<accession>A0ABV9F8U3</accession>
<keyword evidence="6" id="KW-0175">Coiled coil</keyword>
<evidence type="ECO:0000256" key="5">
    <source>
        <dbReference type="ARBA" id="ARBA00023136"/>
    </source>
</evidence>
<keyword evidence="3" id="KW-0597">Phosphoprotein</keyword>
<proteinExistence type="predicted"/>
<dbReference type="Proteomes" id="UP001596028">
    <property type="component" value="Unassembled WGS sequence"/>
</dbReference>
<comment type="caution">
    <text evidence="8">The sequence shown here is derived from an EMBL/GenBank/DDBJ whole genome shotgun (WGS) entry which is preliminary data.</text>
</comment>
<dbReference type="SUPFAM" id="SSF158472">
    <property type="entry name" value="HAMP domain-like"/>
    <property type="match status" value="1"/>
</dbReference>
<dbReference type="SMART" id="SM00304">
    <property type="entry name" value="HAMP"/>
    <property type="match status" value="1"/>
</dbReference>